<dbReference type="EnsemblPlants" id="AVESA.00010b.r2.1CG0109180.1">
    <property type="protein sequence ID" value="AVESA.00010b.r2.1CG0109180.1.CDS"/>
    <property type="gene ID" value="AVESA.00010b.r2.1CG0109180"/>
</dbReference>
<proteinExistence type="predicted"/>
<organism evidence="1 2">
    <name type="scientific">Avena sativa</name>
    <name type="common">Oat</name>
    <dbReference type="NCBI Taxonomy" id="4498"/>
    <lineage>
        <taxon>Eukaryota</taxon>
        <taxon>Viridiplantae</taxon>
        <taxon>Streptophyta</taxon>
        <taxon>Embryophyta</taxon>
        <taxon>Tracheophyta</taxon>
        <taxon>Spermatophyta</taxon>
        <taxon>Magnoliopsida</taxon>
        <taxon>Liliopsida</taxon>
        <taxon>Poales</taxon>
        <taxon>Poaceae</taxon>
        <taxon>BOP clade</taxon>
        <taxon>Pooideae</taxon>
        <taxon>Poodae</taxon>
        <taxon>Poeae</taxon>
        <taxon>Poeae Chloroplast Group 1 (Aveneae type)</taxon>
        <taxon>Aveninae</taxon>
        <taxon>Avena</taxon>
    </lineage>
</organism>
<accession>A0ACD5TQU6</accession>
<protein>
    <submittedName>
        <fullName evidence="1">Uncharacterized protein</fullName>
    </submittedName>
</protein>
<keyword evidence="2" id="KW-1185">Reference proteome</keyword>
<sequence>MVAMKEILEDLHAQQPVMKFDSPSSTTISTSEINRHYTNPHILELVSRSNMAHPRNLFVFLLVSHLSLVMSYTSSLLCKNSCEEELKLSLYLHQISSGVNHNQEVIVNSTFPRGFGTTAVSDWPLLDAPASNAIVVARARGLLTQASQQGGFSWFSPFSMVFQADSRYNMSTLLVMGMFGPEPTGEWAIVGGTGKLAMARGIINYKASQMVTTVENYRQIDIQAFYIPNTV</sequence>
<evidence type="ECO:0000313" key="2">
    <source>
        <dbReference type="Proteomes" id="UP001732700"/>
    </source>
</evidence>
<reference evidence="1" key="1">
    <citation type="submission" date="2021-05" db="EMBL/GenBank/DDBJ databases">
        <authorList>
            <person name="Scholz U."/>
            <person name="Mascher M."/>
            <person name="Fiebig A."/>
        </authorList>
    </citation>
    <scope>NUCLEOTIDE SEQUENCE [LARGE SCALE GENOMIC DNA]</scope>
</reference>
<evidence type="ECO:0000313" key="1">
    <source>
        <dbReference type="EnsemblPlants" id="AVESA.00010b.r2.1CG0109180.1.CDS"/>
    </source>
</evidence>
<reference evidence="1" key="2">
    <citation type="submission" date="2025-09" db="UniProtKB">
        <authorList>
            <consortium name="EnsemblPlants"/>
        </authorList>
    </citation>
    <scope>IDENTIFICATION</scope>
</reference>
<name>A0ACD5TQU6_AVESA</name>
<dbReference type="Proteomes" id="UP001732700">
    <property type="component" value="Chromosome 1C"/>
</dbReference>